<protein>
    <submittedName>
        <fullName evidence="2">Uncharacterized protein</fullName>
    </submittedName>
</protein>
<dbReference type="RefSeq" id="WP_229640363.1">
    <property type="nucleotide sequence ID" value="NZ_JADWDC010000019.1"/>
</dbReference>
<proteinExistence type="predicted"/>
<feature type="coiled-coil region" evidence="1">
    <location>
        <begin position="38"/>
        <end position="65"/>
    </location>
</feature>
<reference evidence="2" key="1">
    <citation type="journal article" date="2021" name="Antonie Van Leeuwenhoek">
        <title>Draft genome and description of Waterburya agarophytonicola gen. nov. sp. nov. (Pleurocapsales, Cyanobacteria): a seaweed symbiont.</title>
        <authorList>
            <person name="Bonthond G."/>
            <person name="Shalygin S."/>
            <person name="Bayer T."/>
            <person name="Weinberger F."/>
        </authorList>
    </citation>
    <scope>NUCLEOTIDE SEQUENCE</scope>
    <source>
        <strain evidence="2">KI4</strain>
    </source>
</reference>
<evidence type="ECO:0000313" key="3">
    <source>
        <dbReference type="Proteomes" id="UP000729733"/>
    </source>
</evidence>
<evidence type="ECO:0000256" key="1">
    <source>
        <dbReference type="SAM" id="Coils"/>
    </source>
</evidence>
<dbReference type="Proteomes" id="UP000729733">
    <property type="component" value="Unassembled WGS sequence"/>
</dbReference>
<dbReference type="AlphaFoldDB" id="A0A964FH55"/>
<organism evidence="2 3">
    <name type="scientific">Waterburya agarophytonicola KI4</name>
    <dbReference type="NCBI Taxonomy" id="2874699"/>
    <lineage>
        <taxon>Bacteria</taxon>
        <taxon>Bacillati</taxon>
        <taxon>Cyanobacteriota</taxon>
        <taxon>Cyanophyceae</taxon>
        <taxon>Pleurocapsales</taxon>
        <taxon>Hyellaceae</taxon>
        <taxon>Waterburya</taxon>
        <taxon>Waterburya agarophytonicola</taxon>
    </lineage>
</organism>
<dbReference type="EMBL" id="JADWDC010000019">
    <property type="protein sequence ID" value="MCC0177299.1"/>
    <property type="molecule type" value="Genomic_DNA"/>
</dbReference>
<name>A0A964FH55_9CYAN</name>
<gene>
    <name evidence="2" type="ORF">I4641_09955</name>
</gene>
<keyword evidence="3" id="KW-1185">Reference proteome</keyword>
<comment type="caution">
    <text evidence="2">The sequence shown here is derived from an EMBL/GenBank/DDBJ whole genome shotgun (WGS) entry which is preliminary data.</text>
</comment>
<sequence>MRLSLVTKKTNEINKYIAYIEELKVLKDGNNFDQTKHTKELQEQIKNLRKTNDILKKDNKAMKDIVDQIKLKLTVEIKHLLNIKDSQIKKSLIKLLDHTLG</sequence>
<accession>A0A964FH55</accession>
<keyword evidence="1" id="KW-0175">Coiled coil</keyword>
<evidence type="ECO:0000313" key="2">
    <source>
        <dbReference type="EMBL" id="MCC0177299.1"/>
    </source>
</evidence>